<proteinExistence type="predicted"/>
<gene>
    <name evidence="3" type="ORF">V6N11_063660</name>
</gene>
<dbReference type="SUPFAM" id="SSF54928">
    <property type="entry name" value="RNA-binding domain, RBD"/>
    <property type="match status" value="1"/>
</dbReference>
<protein>
    <recommendedName>
        <fullName evidence="2">RRM domain-containing protein</fullName>
    </recommendedName>
</protein>
<evidence type="ECO:0000313" key="4">
    <source>
        <dbReference type="Proteomes" id="UP001396334"/>
    </source>
</evidence>
<dbReference type="Gene3D" id="3.30.70.330">
    <property type="match status" value="1"/>
</dbReference>
<dbReference type="Proteomes" id="UP001396334">
    <property type="component" value="Unassembled WGS sequence"/>
</dbReference>
<dbReference type="Pfam" id="PF00076">
    <property type="entry name" value="RRM_1"/>
    <property type="match status" value="1"/>
</dbReference>
<dbReference type="SMART" id="SM00360">
    <property type="entry name" value="RRM"/>
    <property type="match status" value="1"/>
</dbReference>
<comment type="caution">
    <text evidence="3">The sequence shown here is derived from an EMBL/GenBank/DDBJ whole genome shotgun (WGS) entry which is preliminary data.</text>
</comment>
<evidence type="ECO:0000256" key="1">
    <source>
        <dbReference type="PROSITE-ProRule" id="PRU00176"/>
    </source>
</evidence>
<keyword evidence="4" id="KW-1185">Reference proteome</keyword>
<evidence type="ECO:0000313" key="3">
    <source>
        <dbReference type="EMBL" id="KAK8989222.1"/>
    </source>
</evidence>
<dbReference type="CDD" id="cd00590">
    <property type="entry name" value="RRM_SF"/>
    <property type="match status" value="1"/>
</dbReference>
<accession>A0ABR2PLM3</accession>
<dbReference type="InterPro" id="IPR000504">
    <property type="entry name" value="RRM_dom"/>
</dbReference>
<dbReference type="InterPro" id="IPR036691">
    <property type="entry name" value="Endo/exonu/phosph_ase_sf"/>
</dbReference>
<organism evidence="3 4">
    <name type="scientific">Hibiscus sabdariffa</name>
    <name type="common">roselle</name>
    <dbReference type="NCBI Taxonomy" id="183260"/>
    <lineage>
        <taxon>Eukaryota</taxon>
        <taxon>Viridiplantae</taxon>
        <taxon>Streptophyta</taxon>
        <taxon>Embryophyta</taxon>
        <taxon>Tracheophyta</taxon>
        <taxon>Spermatophyta</taxon>
        <taxon>Magnoliopsida</taxon>
        <taxon>eudicotyledons</taxon>
        <taxon>Gunneridae</taxon>
        <taxon>Pentapetalae</taxon>
        <taxon>rosids</taxon>
        <taxon>malvids</taxon>
        <taxon>Malvales</taxon>
        <taxon>Malvaceae</taxon>
        <taxon>Malvoideae</taxon>
        <taxon>Hibiscus</taxon>
    </lineage>
</organism>
<dbReference type="InterPro" id="IPR043891">
    <property type="entry name" value="SPARK"/>
</dbReference>
<dbReference type="InterPro" id="IPR012677">
    <property type="entry name" value="Nucleotide-bd_a/b_plait_sf"/>
</dbReference>
<dbReference type="InterPro" id="IPR035979">
    <property type="entry name" value="RBD_domain_sf"/>
</dbReference>
<dbReference type="Gene3D" id="3.60.10.10">
    <property type="entry name" value="Endonuclease/exonuclease/phosphatase"/>
    <property type="match status" value="1"/>
</dbReference>
<dbReference type="PROSITE" id="PS50102">
    <property type="entry name" value="RRM"/>
    <property type="match status" value="1"/>
</dbReference>
<feature type="domain" description="RRM" evidence="2">
    <location>
        <begin position="17"/>
        <end position="94"/>
    </location>
</feature>
<dbReference type="PANTHER" id="PTHR33831:SF5">
    <property type="entry name" value="OS07G0102300 PROTEIN"/>
    <property type="match status" value="1"/>
</dbReference>
<evidence type="ECO:0000259" key="2">
    <source>
        <dbReference type="PROSITE" id="PS50102"/>
    </source>
</evidence>
<sequence length="496" mass="55596">MTCILSFNKWEAREGVISLFVENLPERLHWKGFWFAFARHGDVMSVYIARRRSRGGKRFGFVRMKNSEEADRVIQRLNGATLYGSRLVVKIARDKQGQSWERNTTGKSHSTDYKKIGIGMEDEAVVQKVRTRVSTEVDIVGVKEIGFNDGTSYPLCNQWKKEEKSCEKLDESDEKLTAFHENGVEESIKKDSTLDLVEKVTAGNYVGIQRVFSVENAGQVNTKAVGPDNGPIFAFAFGVGIGKTLKILIWNIRGISSEAKFLVLRQVIRIHKVDFAALQETKKLKVVGKDVREFWGDDVFGFCFSEAVRKAGGLLVVRNINSLQIAILLFYHCLKRCLRGLARRAFEVDWIGFCWMLFLETTSGLCLLNFTAAQSLRSITSIDCWTAFAPLLVNVICCPQQHATLVILVGQSSNETGVLALNRTFAEPCLSDIEQVLTGQGAGFLPSRLVFLLDANYDEQTEAIDLNWSLHRICCGSSPRCIFDGYGDALTILVRS</sequence>
<dbReference type="InterPro" id="IPR040336">
    <property type="entry name" value="At1g61900-like"/>
</dbReference>
<keyword evidence="1" id="KW-0694">RNA-binding</keyword>
<name>A0ABR2PLM3_9ROSI</name>
<dbReference type="SUPFAM" id="SSF56219">
    <property type="entry name" value="DNase I-like"/>
    <property type="match status" value="1"/>
</dbReference>
<reference evidence="3 4" key="1">
    <citation type="journal article" date="2024" name="G3 (Bethesda)">
        <title>Genome assembly of Hibiscus sabdariffa L. provides insights into metabolisms of medicinal natural products.</title>
        <authorList>
            <person name="Kim T."/>
        </authorList>
    </citation>
    <scope>NUCLEOTIDE SEQUENCE [LARGE SCALE GENOMIC DNA]</scope>
    <source>
        <strain evidence="3">TK-2024</strain>
        <tissue evidence="3">Old leaves</tissue>
    </source>
</reference>
<dbReference type="Pfam" id="PF19160">
    <property type="entry name" value="SPARK"/>
    <property type="match status" value="1"/>
</dbReference>
<dbReference type="PANTHER" id="PTHR33831">
    <property type="entry name" value="GPI-ANCHORED PROTEIN"/>
    <property type="match status" value="1"/>
</dbReference>
<dbReference type="EMBL" id="JBBPBN010000056">
    <property type="protein sequence ID" value="KAK8989222.1"/>
    <property type="molecule type" value="Genomic_DNA"/>
</dbReference>